<evidence type="ECO:0000313" key="2">
    <source>
        <dbReference type="EMBL" id="MCQ0971764.1"/>
    </source>
</evidence>
<reference evidence="2 3" key="1">
    <citation type="submission" date="2022-03" db="EMBL/GenBank/DDBJ databases">
        <authorList>
            <person name="He Y."/>
        </authorList>
    </citation>
    <scope>NUCLEOTIDE SEQUENCE [LARGE SCALE GENOMIC DNA]</scope>
    <source>
        <strain evidence="2 3">TK19116</strain>
    </source>
</reference>
<dbReference type="PANTHER" id="PTHR30399:SF1">
    <property type="entry name" value="UTP PYROPHOSPHATASE"/>
    <property type="match status" value="1"/>
</dbReference>
<organism evidence="2 3">
    <name type="scientific">Paracoccus albicereus</name>
    <dbReference type="NCBI Taxonomy" id="2922394"/>
    <lineage>
        <taxon>Bacteria</taxon>
        <taxon>Pseudomonadati</taxon>
        <taxon>Pseudomonadota</taxon>
        <taxon>Alphaproteobacteria</taxon>
        <taxon>Rhodobacterales</taxon>
        <taxon>Paracoccaceae</taxon>
        <taxon>Paracoccus</taxon>
    </lineage>
</organism>
<dbReference type="InterPro" id="IPR053136">
    <property type="entry name" value="UTP_pyrophosphatase-like"/>
</dbReference>
<dbReference type="PANTHER" id="PTHR30399">
    <property type="entry name" value="UNCHARACTERIZED PROTEIN YGJP"/>
    <property type="match status" value="1"/>
</dbReference>
<dbReference type="CDD" id="cd07344">
    <property type="entry name" value="M48_yhfN_like"/>
    <property type="match status" value="1"/>
</dbReference>
<accession>A0ABT1MVR2</accession>
<evidence type="ECO:0000313" key="3">
    <source>
        <dbReference type="Proteomes" id="UP001203945"/>
    </source>
</evidence>
<dbReference type="EMBL" id="JAKZEU010000005">
    <property type="protein sequence ID" value="MCQ0971764.1"/>
    <property type="molecule type" value="Genomic_DNA"/>
</dbReference>
<dbReference type="Pfam" id="PF01863">
    <property type="entry name" value="YgjP-like"/>
    <property type="match status" value="1"/>
</dbReference>
<comment type="caution">
    <text evidence="2">The sequence shown here is derived from an EMBL/GenBank/DDBJ whole genome shotgun (WGS) entry which is preliminary data.</text>
</comment>
<name>A0ABT1MVR2_9RHOB</name>
<feature type="domain" description="YgjP-like metallopeptidase" evidence="1">
    <location>
        <begin position="23"/>
        <end position="217"/>
    </location>
</feature>
<dbReference type="Gene3D" id="3.30.2010.10">
    <property type="entry name" value="Metalloproteases ('zincins'), catalytic domain"/>
    <property type="match status" value="1"/>
</dbReference>
<dbReference type="InterPro" id="IPR002725">
    <property type="entry name" value="YgjP-like_metallopeptidase"/>
</dbReference>
<gene>
    <name evidence="2" type="ORF">MLD63_15175</name>
</gene>
<protein>
    <submittedName>
        <fullName evidence="2">M48 family metallopeptidase</fullName>
    </submittedName>
</protein>
<dbReference type="RefSeq" id="WP_255330765.1">
    <property type="nucleotide sequence ID" value="NZ_JAKZEU010000005.1"/>
</dbReference>
<proteinExistence type="predicted"/>
<dbReference type="Proteomes" id="UP001203945">
    <property type="component" value="Unassembled WGS sequence"/>
</dbReference>
<sequence>MPDQITLRNGIPVSLRRSARARRMVLRVARTDGAVMLTLPGRASLAEAQAFVETKAGWVERVRANLPAAQVVAPGAVLPVEGRDLILTPASVRSAAIDGPNLLIPHGRPAGPVVAAFLKHLAQARLAPACDRHAEALGRGFSAIALRDTRSRWGSCTSAGRLMFSWRLAMAPHPVLDYVAAHEVAHLAHMDHSPRFWATVARLCPDHARQRGWLRQHGPSVQAWRFRD</sequence>
<keyword evidence="3" id="KW-1185">Reference proteome</keyword>
<evidence type="ECO:0000259" key="1">
    <source>
        <dbReference type="Pfam" id="PF01863"/>
    </source>
</evidence>